<name>A0ABR4NHA2_9FUNG</name>
<evidence type="ECO:0000256" key="7">
    <source>
        <dbReference type="ARBA" id="ARBA00023136"/>
    </source>
</evidence>
<comment type="similarity">
    <text evidence="9">Belongs to the mitochondrial carrier (TC 2.A.29) family.</text>
</comment>
<dbReference type="PROSITE" id="PS50920">
    <property type="entry name" value="SOLCAR"/>
    <property type="match status" value="3"/>
</dbReference>
<reference evidence="10 11" key="1">
    <citation type="submission" date="2023-09" db="EMBL/GenBank/DDBJ databases">
        <title>Pangenome analysis of Batrachochytrium dendrobatidis and related Chytrids.</title>
        <authorList>
            <person name="Yacoub M.N."/>
            <person name="Stajich J.E."/>
            <person name="James T.Y."/>
        </authorList>
    </citation>
    <scope>NUCLEOTIDE SEQUENCE [LARGE SCALE GENOMIC DNA]</scope>
    <source>
        <strain evidence="10 11">JEL0888</strain>
    </source>
</reference>
<feature type="repeat" description="Solcar" evidence="8">
    <location>
        <begin position="189"/>
        <end position="273"/>
    </location>
</feature>
<evidence type="ECO:0000256" key="6">
    <source>
        <dbReference type="ARBA" id="ARBA00023128"/>
    </source>
</evidence>
<dbReference type="InterPro" id="IPR018108">
    <property type="entry name" value="MCP_transmembrane"/>
</dbReference>
<proteinExistence type="inferred from homology"/>
<evidence type="ECO:0000256" key="4">
    <source>
        <dbReference type="ARBA" id="ARBA00022737"/>
    </source>
</evidence>
<evidence type="ECO:0000256" key="2">
    <source>
        <dbReference type="ARBA" id="ARBA00022448"/>
    </source>
</evidence>
<dbReference type="InterPro" id="IPR023395">
    <property type="entry name" value="MCP_dom_sf"/>
</dbReference>
<comment type="subcellular location">
    <subcellularLocation>
        <location evidence="1">Mitochondrion membrane</location>
        <topology evidence="1">Multi-pass membrane protein</topology>
    </subcellularLocation>
</comment>
<evidence type="ECO:0000256" key="3">
    <source>
        <dbReference type="ARBA" id="ARBA00022692"/>
    </source>
</evidence>
<evidence type="ECO:0000256" key="1">
    <source>
        <dbReference type="ARBA" id="ARBA00004225"/>
    </source>
</evidence>
<keyword evidence="6" id="KW-0496">Mitochondrion</keyword>
<dbReference type="InterPro" id="IPR002067">
    <property type="entry name" value="MCP"/>
</dbReference>
<accession>A0ABR4NHA2</accession>
<dbReference type="Proteomes" id="UP001527925">
    <property type="component" value="Unassembled WGS sequence"/>
</dbReference>
<dbReference type="SUPFAM" id="SSF103506">
    <property type="entry name" value="Mitochondrial carrier"/>
    <property type="match status" value="1"/>
</dbReference>
<dbReference type="EMBL" id="JADGIZ020000005">
    <property type="protein sequence ID" value="KAL2918881.1"/>
    <property type="molecule type" value="Genomic_DNA"/>
</dbReference>
<dbReference type="PRINTS" id="PR00926">
    <property type="entry name" value="MITOCARRIER"/>
</dbReference>
<keyword evidence="2 9" id="KW-0813">Transport</keyword>
<dbReference type="Pfam" id="PF00153">
    <property type="entry name" value="Mito_carr"/>
    <property type="match status" value="3"/>
</dbReference>
<keyword evidence="3 8" id="KW-0812">Transmembrane</keyword>
<comment type="caution">
    <text evidence="10">The sequence shown here is derived from an EMBL/GenBank/DDBJ whole genome shotgun (WGS) entry which is preliminary data.</text>
</comment>
<gene>
    <name evidence="10" type="ORF">HK105_201715</name>
</gene>
<dbReference type="PANTHER" id="PTHR46181">
    <property type="entry name" value="MITOCHONDRIAL GLYCINE TRANSPORTER"/>
    <property type="match status" value="1"/>
</dbReference>
<feature type="repeat" description="Solcar" evidence="8">
    <location>
        <begin position="1"/>
        <end position="68"/>
    </location>
</feature>
<organism evidence="10 11">
    <name type="scientific">Polyrhizophydium stewartii</name>
    <dbReference type="NCBI Taxonomy" id="2732419"/>
    <lineage>
        <taxon>Eukaryota</taxon>
        <taxon>Fungi</taxon>
        <taxon>Fungi incertae sedis</taxon>
        <taxon>Chytridiomycota</taxon>
        <taxon>Chytridiomycota incertae sedis</taxon>
        <taxon>Chytridiomycetes</taxon>
        <taxon>Rhizophydiales</taxon>
        <taxon>Rhizophydiales incertae sedis</taxon>
        <taxon>Polyrhizophydium</taxon>
    </lineage>
</organism>
<evidence type="ECO:0000313" key="11">
    <source>
        <dbReference type="Proteomes" id="UP001527925"/>
    </source>
</evidence>
<evidence type="ECO:0000313" key="10">
    <source>
        <dbReference type="EMBL" id="KAL2918881.1"/>
    </source>
</evidence>
<dbReference type="Gene3D" id="1.50.40.10">
    <property type="entry name" value="Mitochondrial carrier domain"/>
    <property type="match status" value="2"/>
</dbReference>
<keyword evidence="11" id="KW-1185">Reference proteome</keyword>
<feature type="repeat" description="Solcar" evidence="8">
    <location>
        <begin position="75"/>
        <end position="159"/>
    </location>
</feature>
<protein>
    <recommendedName>
        <fullName evidence="12">Mitochondrial glycine transporter</fullName>
    </recommendedName>
</protein>
<evidence type="ECO:0000256" key="9">
    <source>
        <dbReference type="RuleBase" id="RU000488"/>
    </source>
</evidence>
<dbReference type="PANTHER" id="PTHR46181:SF3">
    <property type="entry name" value="MITOCHONDRIAL GLYCINE TRANSPORTER"/>
    <property type="match status" value="1"/>
</dbReference>
<evidence type="ECO:0008006" key="12">
    <source>
        <dbReference type="Google" id="ProtNLM"/>
    </source>
</evidence>
<keyword evidence="7 8" id="KW-0472">Membrane</keyword>
<sequence length="292" mass="31505">MQARQSLLRTLTAAQASALRELSVWTTVRDVVRSDGVRGLWRGTLPTILRNVPGSAMYFMVLNELRAHLRRVDAPAHIVHLASGAIARVVVGFAAMPITVVKIRYESNLYNYTSLWGAMSSIARHEGLPGFFRGFGATALRDAPYAGVYVLFYESLKTAVAGASASGIGRTRPTMLTLAISETQGAELPPAAVSMAAGFMGGLSATLATQPFDMVKTRMQLKPAEYRGLVRSFAKIAATEGMRGFFAGMLPRLVRKPLSSAISWTVYEEVMRWFGARDGGGARARARGATTA</sequence>
<evidence type="ECO:0000256" key="5">
    <source>
        <dbReference type="ARBA" id="ARBA00022989"/>
    </source>
</evidence>
<keyword evidence="5" id="KW-1133">Transmembrane helix</keyword>
<keyword evidence="4" id="KW-0677">Repeat</keyword>
<evidence type="ECO:0000256" key="8">
    <source>
        <dbReference type="PROSITE-ProRule" id="PRU00282"/>
    </source>
</evidence>